<dbReference type="InterPro" id="IPR049012">
    <property type="entry name" value="Mutator_transp_dom"/>
</dbReference>
<feature type="domain" description="Mutator-like transposase" evidence="2">
    <location>
        <begin position="476"/>
        <end position="634"/>
    </location>
</feature>
<keyword evidence="4" id="KW-1185">Reference proteome</keyword>
<reference evidence="3" key="1">
    <citation type="journal article" date="2023" name="Insect Mol. Biol.">
        <title>Genome sequencing provides insights into the evolution of gene families encoding plant cell wall-degrading enzymes in longhorned beetles.</title>
        <authorList>
            <person name="Shin N.R."/>
            <person name="Okamura Y."/>
            <person name="Kirsch R."/>
            <person name="Pauchet Y."/>
        </authorList>
    </citation>
    <scope>NUCLEOTIDE SEQUENCE</scope>
    <source>
        <strain evidence="3">AMC_N1</strain>
    </source>
</reference>
<keyword evidence="1" id="KW-0812">Transmembrane</keyword>
<dbReference type="Proteomes" id="UP001162162">
    <property type="component" value="Unassembled WGS sequence"/>
</dbReference>
<keyword evidence="1" id="KW-0472">Membrane</keyword>
<proteinExistence type="predicted"/>
<feature type="transmembrane region" description="Helical" evidence="1">
    <location>
        <begin position="20"/>
        <end position="37"/>
    </location>
</feature>
<comment type="caution">
    <text evidence="3">The sequence shown here is derived from an EMBL/GenBank/DDBJ whole genome shotgun (WGS) entry which is preliminary data.</text>
</comment>
<feature type="domain" description="Mutator-like transposase" evidence="2">
    <location>
        <begin position="100"/>
        <end position="219"/>
    </location>
</feature>
<sequence length="642" mass="73491">MDYEFCDSVSQQGCNIGLRYIWFIQFILTTTTFVLKLKKKEKIHDMVPLIDNSISNDNSEYYTQAIESQANFVNSYENNNCNFPYLKEDNKHCKSFECHGRRIFDVGHLFNQILNSQRHEPFDCDVTDMVCVDEFRSGLKSTFVLRCKMCRLFQYISTEDAQSDSSNLDINSAVTLSTISTGIGYWQLNEIAAAINMPMMSDKTYIHYHRKNKSNFKKTKINKNNDSDVKNRNVKIASLPHSATNQQRTPRSVPARTDNIKSVFTFPVNAKPTTIQKTPNAKDQATKNTNTNEVYSSWAQITARQPRIFQETGEDTIKQQVIKPKRSLFVGTGESSDNEAFVGRDNKNKKVWLFLSVPDKVSETIIKDYIMKKASLSTTENEVIVKHIQTRIEQTNPNSKCFQVGISYDLKDIVYQPSFWPKNVAFQRFKFRKQTRDDFINKGESASGNTTPHEETFLEKFTKTRNGTSYWGVRLFNALLPHVAEVVRRSAWSAMEEAAKEEARLAVELGEVDQDGMPYITVVADGAWSKRSYNINYDALSGVGCIIGYRTGKLLFLGIRNKYCAVCARSESKNVEVPKHVCYKNWNKASTGMETDIIVEGFKTSIQLYGLKYLRMVGDGDSSVYRKLFTNQTIRQHACRKK</sequence>
<accession>A0AAV8YMS7</accession>
<gene>
    <name evidence="3" type="ORF">NQ318_020985</name>
</gene>
<protein>
    <recommendedName>
        <fullName evidence="2">Mutator-like transposase domain-containing protein</fullName>
    </recommendedName>
</protein>
<evidence type="ECO:0000256" key="1">
    <source>
        <dbReference type="SAM" id="Phobius"/>
    </source>
</evidence>
<dbReference type="Pfam" id="PF20700">
    <property type="entry name" value="Mutator"/>
    <property type="match status" value="2"/>
</dbReference>
<evidence type="ECO:0000313" key="4">
    <source>
        <dbReference type="Proteomes" id="UP001162162"/>
    </source>
</evidence>
<evidence type="ECO:0000259" key="2">
    <source>
        <dbReference type="Pfam" id="PF20700"/>
    </source>
</evidence>
<keyword evidence="1" id="KW-1133">Transmembrane helix</keyword>
<organism evidence="3 4">
    <name type="scientific">Aromia moschata</name>
    <dbReference type="NCBI Taxonomy" id="1265417"/>
    <lineage>
        <taxon>Eukaryota</taxon>
        <taxon>Metazoa</taxon>
        <taxon>Ecdysozoa</taxon>
        <taxon>Arthropoda</taxon>
        <taxon>Hexapoda</taxon>
        <taxon>Insecta</taxon>
        <taxon>Pterygota</taxon>
        <taxon>Neoptera</taxon>
        <taxon>Endopterygota</taxon>
        <taxon>Coleoptera</taxon>
        <taxon>Polyphaga</taxon>
        <taxon>Cucujiformia</taxon>
        <taxon>Chrysomeloidea</taxon>
        <taxon>Cerambycidae</taxon>
        <taxon>Cerambycinae</taxon>
        <taxon>Callichromatini</taxon>
        <taxon>Aromia</taxon>
    </lineage>
</organism>
<name>A0AAV8YMS7_9CUCU</name>
<evidence type="ECO:0000313" key="3">
    <source>
        <dbReference type="EMBL" id="KAJ8952670.1"/>
    </source>
</evidence>
<dbReference type="AlphaFoldDB" id="A0AAV8YMS7"/>
<dbReference type="EMBL" id="JAPWTK010000065">
    <property type="protein sequence ID" value="KAJ8952670.1"/>
    <property type="molecule type" value="Genomic_DNA"/>
</dbReference>